<proteinExistence type="predicted"/>
<name>A0ABQ9Q3E6_9PEZI</name>
<protein>
    <submittedName>
        <fullName evidence="1">Uncharacterized protein</fullName>
    </submittedName>
</protein>
<gene>
    <name evidence="1" type="ORF">CLIM01_04296</name>
</gene>
<comment type="caution">
    <text evidence="1">The sequence shown here is derived from an EMBL/GenBank/DDBJ whole genome shotgun (WGS) entry which is preliminary data.</text>
</comment>
<evidence type="ECO:0000313" key="2">
    <source>
        <dbReference type="Proteomes" id="UP001169217"/>
    </source>
</evidence>
<reference evidence="1" key="1">
    <citation type="submission" date="2023-04" db="EMBL/GenBank/DDBJ databases">
        <title>Colletotrichum limetticola genome sequence.</title>
        <authorList>
            <person name="Baroncelli R."/>
        </authorList>
    </citation>
    <scope>NUCLEOTIDE SEQUENCE</scope>
    <source>
        <strain evidence="1">KLA-Anderson</strain>
    </source>
</reference>
<evidence type="ECO:0000313" key="1">
    <source>
        <dbReference type="EMBL" id="KAK0378330.1"/>
    </source>
</evidence>
<sequence>MATENFTTKPSTQVEIIELEVVLTASIIHSVLIFGRAALRHSIMMTCDCKNTKGISRLRQTCSQAGCFSLESDHTHSCCKCTMR</sequence>
<dbReference type="EMBL" id="JARUPT010000099">
    <property type="protein sequence ID" value="KAK0378330.1"/>
    <property type="molecule type" value="Genomic_DNA"/>
</dbReference>
<keyword evidence="2" id="KW-1185">Reference proteome</keyword>
<dbReference type="Proteomes" id="UP001169217">
    <property type="component" value="Unassembled WGS sequence"/>
</dbReference>
<accession>A0ABQ9Q3E6</accession>
<organism evidence="1 2">
    <name type="scientific">Colletotrichum limetticola</name>
    <dbReference type="NCBI Taxonomy" id="1209924"/>
    <lineage>
        <taxon>Eukaryota</taxon>
        <taxon>Fungi</taxon>
        <taxon>Dikarya</taxon>
        <taxon>Ascomycota</taxon>
        <taxon>Pezizomycotina</taxon>
        <taxon>Sordariomycetes</taxon>
        <taxon>Hypocreomycetidae</taxon>
        <taxon>Glomerellales</taxon>
        <taxon>Glomerellaceae</taxon>
        <taxon>Colletotrichum</taxon>
        <taxon>Colletotrichum acutatum species complex</taxon>
    </lineage>
</organism>